<dbReference type="Ensembl" id="ENSOGAT00000007412.2">
    <property type="protein sequence ID" value="ENSOGAP00000006627.2"/>
    <property type="gene ID" value="ENSOGAG00000007405.2"/>
</dbReference>
<keyword evidence="3" id="KW-0217">Developmental protein</keyword>
<keyword evidence="8 13" id="KW-1133">Transmembrane helix</keyword>
<dbReference type="OMA" id="XYDFIEI"/>
<evidence type="ECO:0000256" key="10">
    <source>
        <dbReference type="ARBA" id="ARBA00023157"/>
    </source>
</evidence>
<dbReference type="PROSITE" id="PS01180">
    <property type="entry name" value="CUB"/>
    <property type="match status" value="2"/>
</dbReference>
<keyword evidence="6" id="KW-0221">Differentiation</keyword>
<evidence type="ECO:0000256" key="11">
    <source>
        <dbReference type="PROSITE-ProRule" id="PRU00059"/>
    </source>
</evidence>
<dbReference type="PRINTS" id="PR00020">
    <property type="entry name" value="MAMDOMAIN"/>
</dbReference>
<dbReference type="InParanoid" id="H0WW83"/>
<dbReference type="Proteomes" id="UP000005225">
    <property type="component" value="Unassembled WGS sequence"/>
</dbReference>
<evidence type="ECO:0000256" key="4">
    <source>
        <dbReference type="ARBA" id="ARBA00022674"/>
    </source>
</evidence>
<dbReference type="EMBL" id="AAQR03032407">
    <property type="status" value="NOT_ANNOTATED_CDS"/>
    <property type="molecule type" value="Genomic_DNA"/>
</dbReference>
<evidence type="ECO:0000313" key="19">
    <source>
        <dbReference type="Proteomes" id="UP000005225"/>
    </source>
</evidence>
<evidence type="ECO:0000256" key="3">
    <source>
        <dbReference type="ARBA" id="ARBA00022473"/>
    </source>
</evidence>
<dbReference type="GO" id="GO:1990830">
    <property type="term" value="P:cellular response to leukemia inhibitory factor"/>
    <property type="evidence" value="ECO:0007669"/>
    <property type="project" value="Ensembl"/>
</dbReference>
<dbReference type="SMART" id="SM00137">
    <property type="entry name" value="MAM"/>
    <property type="match status" value="1"/>
</dbReference>
<reference evidence="18" key="3">
    <citation type="submission" date="2025-09" db="UniProtKB">
        <authorList>
            <consortium name="Ensembl"/>
        </authorList>
    </citation>
    <scope>IDENTIFICATION</scope>
</reference>
<dbReference type="GO" id="GO:0061551">
    <property type="term" value="P:trigeminal ganglion development"/>
    <property type="evidence" value="ECO:0007669"/>
    <property type="project" value="Ensembl"/>
</dbReference>
<evidence type="ECO:0000256" key="5">
    <source>
        <dbReference type="ARBA" id="ARBA00022692"/>
    </source>
</evidence>
<dbReference type="Pfam" id="PF00629">
    <property type="entry name" value="MAM"/>
    <property type="match status" value="1"/>
</dbReference>
<dbReference type="eggNOG" id="ENOG502QVB7">
    <property type="taxonomic scope" value="Eukaryota"/>
</dbReference>
<dbReference type="GO" id="GO:0061549">
    <property type="term" value="P:sympathetic ganglion development"/>
    <property type="evidence" value="ECO:0007669"/>
    <property type="project" value="Ensembl"/>
</dbReference>
<reference evidence="18" key="2">
    <citation type="submission" date="2025-08" db="UniProtKB">
        <authorList>
            <consortium name="Ensembl"/>
        </authorList>
    </citation>
    <scope>IDENTIFICATION</scope>
</reference>
<dbReference type="GO" id="GO:0048846">
    <property type="term" value="P:axon extension involved in axon guidance"/>
    <property type="evidence" value="ECO:0007669"/>
    <property type="project" value="Ensembl"/>
</dbReference>
<dbReference type="Pfam" id="PF00431">
    <property type="entry name" value="CUB"/>
    <property type="match status" value="2"/>
</dbReference>
<dbReference type="InterPro" id="IPR013320">
    <property type="entry name" value="ConA-like_dom_sf"/>
</dbReference>
<dbReference type="Gene3D" id="2.60.120.290">
    <property type="entry name" value="Spermadhesin, CUB domain"/>
    <property type="match status" value="2"/>
</dbReference>
<dbReference type="InterPro" id="IPR050633">
    <property type="entry name" value="Neuropilin_MCO_CoagFactor"/>
</dbReference>
<comment type="similarity">
    <text evidence="2">Belongs to the neuropilin family.</text>
</comment>
<keyword evidence="14" id="KW-0732">Signal</keyword>
<accession>H0WW83</accession>
<evidence type="ECO:0000256" key="2">
    <source>
        <dbReference type="ARBA" id="ARBA00006078"/>
    </source>
</evidence>
<dbReference type="GO" id="GO:0097490">
    <property type="term" value="P:sympathetic neuron projection extension"/>
    <property type="evidence" value="ECO:0007669"/>
    <property type="project" value="Ensembl"/>
</dbReference>
<dbReference type="GO" id="GO:0098978">
    <property type="term" value="C:glutamatergic synapse"/>
    <property type="evidence" value="ECO:0007669"/>
    <property type="project" value="Ensembl"/>
</dbReference>
<evidence type="ECO:0000256" key="9">
    <source>
        <dbReference type="ARBA" id="ARBA00023136"/>
    </source>
</evidence>
<dbReference type="SMART" id="SM00042">
    <property type="entry name" value="CUB"/>
    <property type="match status" value="2"/>
</dbReference>
<dbReference type="EMBL" id="AAQR03032408">
    <property type="status" value="NOT_ANNOTATED_CDS"/>
    <property type="molecule type" value="Genomic_DNA"/>
</dbReference>
<evidence type="ECO:0000256" key="1">
    <source>
        <dbReference type="ARBA" id="ARBA00004479"/>
    </source>
</evidence>
<dbReference type="CDD" id="cd00057">
    <property type="entry name" value="FA58C"/>
    <property type="match status" value="1"/>
</dbReference>
<feature type="domain" description="MAM" evidence="17">
    <location>
        <begin position="644"/>
        <end position="806"/>
    </location>
</feature>
<dbReference type="SMART" id="SM00231">
    <property type="entry name" value="FA58C"/>
    <property type="match status" value="1"/>
</dbReference>
<dbReference type="GeneTree" id="ENSGT00940000155270"/>
<dbReference type="GO" id="GO:0008201">
    <property type="term" value="F:heparin binding"/>
    <property type="evidence" value="ECO:0007669"/>
    <property type="project" value="UniProtKB-KW"/>
</dbReference>
<feature type="signal peptide" evidence="14">
    <location>
        <begin position="1"/>
        <end position="24"/>
    </location>
</feature>
<evidence type="ECO:0000256" key="7">
    <source>
        <dbReference type="ARBA" id="ARBA00022902"/>
    </source>
</evidence>
<dbReference type="HOGENOM" id="CLU_015228_6_1_1"/>
<feature type="region of interest" description="Disordered" evidence="12">
    <location>
        <begin position="602"/>
        <end position="621"/>
    </location>
</feature>
<dbReference type="InterPro" id="IPR035914">
    <property type="entry name" value="Sperma_CUB_dom_sf"/>
</dbReference>
<evidence type="ECO:0000313" key="18">
    <source>
        <dbReference type="Ensembl" id="ENSOGAP00000006627.2"/>
    </source>
</evidence>
<feature type="chain" id="PRO_5045703285" evidence="14">
    <location>
        <begin position="25"/>
        <end position="914"/>
    </location>
</feature>
<keyword evidence="4" id="KW-0358">Heparin-binding</keyword>
<dbReference type="GO" id="GO:0021612">
    <property type="term" value="P:facial nerve structural organization"/>
    <property type="evidence" value="ECO:0007669"/>
    <property type="project" value="Ensembl"/>
</dbReference>
<dbReference type="GO" id="GO:0017154">
    <property type="term" value="F:semaphorin receptor activity"/>
    <property type="evidence" value="ECO:0007669"/>
    <property type="project" value="Ensembl"/>
</dbReference>
<dbReference type="SUPFAM" id="SSF49785">
    <property type="entry name" value="Galactose-binding domain-like"/>
    <property type="match status" value="2"/>
</dbReference>
<dbReference type="GO" id="GO:0030424">
    <property type="term" value="C:axon"/>
    <property type="evidence" value="ECO:0007669"/>
    <property type="project" value="Ensembl"/>
</dbReference>
<feature type="region of interest" description="Disordered" evidence="12">
    <location>
        <begin position="508"/>
        <end position="543"/>
    </location>
</feature>
<feature type="compositionally biased region" description="Polar residues" evidence="12">
    <location>
        <begin position="299"/>
        <end position="311"/>
    </location>
</feature>
<gene>
    <name evidence="18" type="primary">NRP2</name>
</gene>
<dbReference type="GO" id="GO:1903375">
    <property type="term" value="P:facioacoustic ganglion development"/>
    <property type="evidence" value="ECO:0007669"/>
    <property type="project" value="Ensembl"/>
</dbReference>
<sequence length="914" mass="102305">MGIFTTMFWNIFICVSVYSRVGSGRDPPCGGRLNSKDAGYITSPGYPQDYPSHQNCEWIVYAPEPNQKIVLNFNPHFEIEKHDCKYDFIEIRDGDSESADLLGKHCGNIAPPTIISSGSMLYIKFTSDYARQGAGFSLRYEIFKTGSEDCSKNFTSPNGTIESPGFPEKYPHNLDCTFTILAKPKMDIVLQFLTFDLEHDPLQVGEGDCKYDWLDIWDGIPHVGPLIGKYCGTKTPSELRSSTGILSLTFHTDMAVAKDGFSARYYLVHQEPLDNFQCNVPLGMESGRIANEQISASSTYSDGRWTPQQSRLHGDDNAWTPNLDSSKEYLQVDLRFLTMLTAIATQGAISRETQNDYYVKSYKLEVSTNGEDWMVYRHGKNHKVFQANSDATEVVLNKLHSPLLTRFVRIRPQTWHLGIALRLELFGCRVTEGPAEKLKSSPHLPFMHSECICQVSIRKPLKFPGIPKIFSQHTNVPQHISSNESGSFQMNKNLGLKMRLPSIIVSDVRDREEKGEGRTRGVGRGGEDKGGGEGCPGGRAEPSASLQLFEGSMHYDTPDIRRFEPVPAQYVRVYPERWSPAGIGMRLEVLGCDWTDSKPTVETLGPTVKSEETTTPYPIDEETTECGENCSFEDDKDLQLPSGFNCNFDFPEESCGWMYGRNSKQKWLRKELSPWSASGVGIEGRMERNFLRLQSDSRREGQHARLISPPVHLPRSPVCMEFQYQATGGRGVALQVVREASQESKLLWVIREDQGGEWKHGRIILPSYDLEYQIVFEGMIGKGRTGEIAIDDIRISTDVPLENCMEPISAFTATLFCVSPPGGTLPPGTEPTVDTVPVQPIPAYWYYVMAAGGAVLVLVSVALALVLHHHRFRYAAKKTDHSITYKTSHYTNGAPLAVEPTLTIKLEQDRGSRC</sequence>
<dbReference type="AlphaFoldDB" id="H0WW83"/>
<feature type="domain" description="CUB" evidence="15">
    <location>
        <begin position="29"/>
        <end position="143"/>
    </location>
</feature>
<evidence type="ECO:0000256" key="14">
    <source>
        <dbReference type="SAM" id="SignalP"/>
    </source>
</evidence>
<comment type="subcellular location">
    <subcellularLocation>
        <location evidence="1">Membrane</location>
        <topology evidence="1">Single-pass type I membrane protein</topology>
    </subcellularLocation>
</comment>
<dbReference type="PROSITE" id="PS01286">
    <property type="entry name" value="FA58C_2"/>
    <property type="match status" value="2"/>
</dbReference>
<evidence type="ECO:0000256" key="8">
    <source>
        <dbReference type="ARBA" id="ARBA00022989"/>
    </source>
</evidence>
<protein>
    <submittedName>
        <fullName evidence="18">Neuropilin 2</fullName>
    </submittedName>
</protein>
<dbReference type="GO" id="GO:0021649">
    <property type="term" value="P:vestibulocochlear nerve structural organization"/>
    <property type="evidence" value="ECO:0007669"/>
    <property type="project" value="Ensembl"/>
</dbReference>
<evidence type="ECO:0000259" key="15">
    <source>
        <dbReference type="PROSITE" id="PS01180"/>
    </source>
</evidence>
<dbReference type="EMBL" id="AAQR03032410">
    <property type="status" value="NOT_ANNOTATED_CDS"/>
    <property type="molecule type" value="Genomic_DNA"/>
</dbReference>
<evidence type="ECO:0000256" key="6">
    <source>
        <dbReference type="ARBA" id="ARBA00022782"/>
    </source>
</evidence>
<feature type="disulfide bond" evidence="11">
    <location>
        <begin position="29"/>
        <end position="56"/>
    </location>
</feature>
<dbReference type="PANTHER" id="PTHR46806">
    <property type="entry name" value="F5/8 TYPE C DOMAIN-CONTAINING PROTEIN"/>
    <property type="match status" value="1"/>
</dbReference>
<evidence type="ECO:0000259" key="17">
    <source>
        <dbReference type="PROSITE" id="PS50060"/>
    </source>
</evidence>
<dbReference type="GO" id="GO:0003148">
    <property type="term" value="P:outflow tract septum morphogenesis"/>
    <property type="evidence" value="ECO:0007669"/>
    <property type="project" value="Ensembl"/>
</dbReference>
<keyword evidence="9 13" id="KW-0472">Membrane</keyword>
<keyword evidence="10 11" id="KW-1015">Disulfide bond</keyword>
<feature type="domain" description="CUB" evidence="15">
    <location>
        <begin position="150"/>
        <end position="268"/>
    </location>
</feature>
<feature type="transmembrane region" description="Helical" evidence="13">
    <location>
        <begin position="844"/>
        <end position="867"/>
    </location>
</feature>
<dbReference type="InterPro" id="IPR008979">
    <property type="entry name" value="Galactose-bd-like_sf"/>
</dbReference>
<evidence type="ECO:0000259" key="16">
    <source>
        <dbReference type="PROSITE" id="PS50022"/>
    </source>
</evidence>
<dbReference type="PANTHER" id="PTHR46806:SF2">
    <property type="entry name" value="NEUROPILIN-2"/>
    <property type="match status" value="1"/>
</dbReference>
<dbReference type="PROSITE" id="PS01285">
    <property type="entry name" value="FA58C_1"/>
    <property type="match status" value="1"/>
</dbReference>
<dbReference type="GO" id="GO:0036486">
    <property type="term" value="P:ventral trunk neural crest cell migration"/>
    <property type="evidence" value="ECO:0007669"/>
    <property type="project" value="Ensembl"/>
</dbReference>
<dbReference type="InterPro" id="IPR000859">
    <property type="entry name" value="CUB_dom"/>
</dbReference>
<dbReference type="SUPFAM" id="SSF49854">
    <property type="entry name" value="Spermadhesin, CUB domain"/>
    <property type="match status" value="2"/>
</dbReference>
<dbReference type="CDD" id="cd00041">
    <property type="entry name" value="CUB"/>
    <property type="match status" value="2"/>
</dbReference>
<name>H0WW83_OTOGA</name>
<dbReference type="EMBL" id="AAQR03032409">
    <property type="status" value="NOT_ANNOTATED_CDS"/>
    <property type="molecule type" value="Genomic_DNA"/>
</dbReference>
<dbReference type="FunCoup" id="H0WW83">
    <property type="interactions" value="585"/>
</dbReference>
<keyword evidence="5 13" id="KW-0812">Transmembrane</keyword>
<dbReference type="PROSITE" id="PS50022">
    <property type="entry name" value="FA58C_3"/>
    <property type="match status" value="1"/>
</dbReference>
<dbReference type="PROSITE" id="PS50060">
    <property type="entry name" value="MAM_2"/>
    <property type="match status" value="1"/>
</dbReference>
<feature type="domain" description="F5/8 type C" evidence="16">
    <location>
        <begin position="278"/>
        <end position="428"/>
    </location>
</feature>
<dbReference type="Gene3D" id="2.60.120.260">
    <property type="entry name" value="Galactose-binding domain-like"/>
    <property type="match status" value="2"/>
</dbReference>
<keyword evidence="7" id="KW-0524">Neurogenesis</keyword>
<comment type="caution">
    <text evidence="11">Lacks conserved residue(s) required for the propagation of feature annotation.</text>
</comment>
<organism evidence="18 19">
    <name type="scientific">Otolemur garnettii</name>
    <name type="common">Small-eared galago</name>
    <name type="synonym">Garnett's greater bushbaby</name>
    <dbReference type="NCBI Taxonomy" id="30611"/>
    <lineage>
        <taxon>Eukaryota</taxon>
        <taxon>Metazoa</taxon>
        <taxon>Chordata</taxon>
        <taxon>Craniata</taxon>
        <taxon>Vertebrata</taxon>
        <taxon>Euteleostomi</taxon>
        <taxon>Mammalia</taxon>
        <taxon>Eutheria</taxon>
        <taxon>Euarchontoglires</taxon>
        <taxon>Primates</taxon>
        <taxon>Strepsirrhini</taxon>
        <taxon>Lorisiformes</taxon>
        <taxon>Galagidae</taxon>
        <taxon>Otolemur</taxon>
    </lineage>
</organism>
<dbReference type="GO" id="GO:0097374">
    <property type="term" value="P:sensory neuron axon guidance"/>
    <property type="evidence" value="ECO:0007669"/>
    <property type="project" value="Ensembl"/>
</dbReference>
<dbReference type="GO" id="GO:0045211">
    <property type="term" value="C:postsynaptic membrane"/>
    <property type="evidence" value="ECO:0007669"/>
    <property type="project" value="Ensembl"/>
</dbReference>
<evidence type="ECO:0000256" key="13">
    <source>
        <dbReference type="SAM" id="Phobius"/>
    </source>
</evidence>
<dbReference type="GO" id="GO:0097491">
    <property type="term" value="P:sympathetic neuron projection guidance"/>
    <property type="evidence" value="ECO:0007669"/>
    <property type="project" value="Ensembl"/>
</dbReference>
<dbReference type="GO" id="GO:0021828">
    <property type="term" value="P:gonadotrophin-releasing hormone neuronal migration to the hypothalamus"/>
    <property type="evidence" value="ECO:0007669"/>
    <property type="project" value="Ensembl"/>
</dbReference>
<dbReference type="GO" id="GO:1904835">
    <property type="term" value="P:dorsal root ganglion morphogenesis"/>
    <property type="evidence" value="ECO:0007669"/>
    <property type="project" value="Ensembl"/>
</dbReference>
<dbReference type="InterPro" id="IPR000998">
    <property type="entry name" value="MAM_dom"/>
</dbReference>
<feature type="region of interest" description="Disordered" evidence="12">
    <location>
        <begin position="299"/>
        <end position="319"/>
    </location>
</feature>
<dbReference type="Pfam" id="PF00754">
    <property type="entry name" value="F5_F8_type_C"/>
    <property type="match status" value="1"/>
</dbReference>
<dbReference type="SUPFAM" id="SSF49899">
    <property type="entry name" value="Concanavalin A-like lectins/glucanases"/>
    <property type="match status" value="1"/>
</dbReference>
<proteinExistence type="inferred from homology"/>
<evidence type="ECO:0000256" key="12">
    <source>
        <dbReference type="SAM" id="MobiDB-lite"/>
    </source>
</evidence>
<dbReference type="GO" id="GO:1901166">
    <property type="term" value="P:neural crest cell migration involved in autonomic nervous system development"/>
    <property type="evidence" value="ECO:0007669"/>
    <property type="project" value="Ensembl"/>
</dbReference>
<keyword evidence="19" id="KW-1185">Reference proteome</keyword>
<dbReference type="InterPro" id="IPR000421">
    <property type="entry name" value="FA58C"/>
</dbReference>
<reference evidence="19" key="1">
    <citation type="submission" date="2011-03" db="EMBL/GenBank/DDBJ databases">
        <title>Version 3 of the genome sequence of Otolemur garnettii (Bushbaby).</title>
        <authorList>
            <consortium name="The Broad Institute Genome Sequencing Platform"/>
            <person name="Di Palma F."/>
            <person name="Johnson J."/>
            <person name="Lander E.S."/>
            <person name="Lindblad-Toh K."/>
            <person name="Jaffe D.B."/>
            <person name="Gnerre S."/>
            <person name="MacCallum I."/>
            <person name="Przybylski D."/>
            <person name="Ribeiro F.J."/>
            <person name="Burton J.N."/>
            <person name="Walker B.J."/>
            <person name="Sharpe T."/>
            <person name="Hall G."/>
        </authorList>
    </citation>
    <scope>NUCLEOTIDE SEQUENCE [LARGE SCALE GENOMIC DNA]</scope>
</reference>
<dbReference type="GO" id="GO:0050919">
    <property type="term" value="P:negative chemotaxis"/>
    <property type="evidence" value="ECO:0007669"/>
    <property type="project" value="Ensembl"/>
</dbReference>
<dbReference type="GO" id="GO:0099175">
    <property type="term" value="P:regulation of postsynapse organization"/>
    <property type="evidence" value="ECO:0007669"/>
    <property type="project" value="Ensembl"/>
</dbReference>
<dbReference type="Gene3D" id="2.60.120.200">
    <property type="match status" value="1"/>
</dbReference>
<feature type="compositionally biased region" description="Basic and acidic residues" evidence="12">
    <location>
        <begin position="508"/>
        <end position="531"/>
    </location>
</feature>
<dbReference type="CDD" id="cd06263">
    <property type="entry name" value="MAM"/>
    <property type="match status" value="1"/>
</dbReference>